<dbReference type="Gene3D" id="3.90.1150.10">
    <property type="entry name" value="Aspartate Aminotransferase, domain 1"/>
    <property type="match status" value="1"/>
</dbReference>
<dbReference type="EMBL" id="CP033459">
    <property type="protein sequence ID" value="QFQ13683.1"/>
    <property type="molecule type" value="Genomic_DNA"/>
</dbReference>
<gene>
    <name evidence="4" type="ORF">C7Y71_002925</name>
</gene>
<reference evidence="4 5" key="1">
    <citation type="submission" date="2018-11" db="EMBL/GenBank/DDBJ databases">
        <authorList>
            <person name="Na S.W."/>
            <person name="Baik M."/>
        </authorList>
    </citation>
    <scope>NUCLEOTIDE SEQUENCE [LARGE SCALE GENOMIC DNA]</scope>
    <source>
        <strain evidence="4 5">E39</strain>
    </source>
</reference>
<dbReference type="GO" id="GO:0030170">
    <property type="term" value="F:pyridoxal phosphate binding"/>
    <property type="evidence" value="ECO:0007669"/>
    <property type="project" value="InterPro"/>
</dbReference>
<dbReference type="Pfam" id="PF01053">
    <property type="entry name" value="Cys_Met_Meta_PP"/>
    <property type="match status" value="1"/>
</dbReference>
<organism evidence="4 5">
    <name type="scientific">Pseudoprevotella muciniphila</name>
    <dbReference type="NCBI Taxonomy" id="2133944"/>
    <lineage>
        <taxon>Bacteria</taxon>
        <taxon>Pseudomonadati</taxon>
        <taxon>Bacteroidota</taxon>
        <taxon>Bacteroidia</taxon>
        <taxon>Bacteroidales</taxon>
        <taxon>Prevotellaceae</taxon>
        <taxon>Pseudoprevotella</taxon>
    </lineage>
</organism>
<dbReference type="SUPFAM" id="SSF53383">
    <property type="entry name" value="PLP-dependent transferases"/>
    <property type="match status" value="1"/>
</dbReference>
<comment type="similarity">
    <text evidence="3">Belongs to the trans-sulfuration enzymes family.</text>
</comment>
<evidence type="ECO:0000256" key="3">
    <source>
        <dbReference type="RuleBase" id="RU362118"/>
    </source>
</evidence>
<comment type="cofactor">
    <cofactor evidence="1 3">
        <name>pyridoxal 5'-phosphate</name>
        <dbReference type="ChEBI" id="CHEBI:597326"/>
    </cofactor>
</comment>
<evidence type="ECO:0000256" key="1">
    <source>
        <dbReference type="ARBA" id="ARBA00001933"/>
    </source>
</evidence>
<dbReference type="InterPro" id="IPR015424">
    <property type="entry name" value="PyrdxlP-dep_Trfase"/>
</dbReference>
<accession>A0A5P8E9T0</accession>
<dbReference type="KEGG" id="alq:C7Y71_002925"/>
<dbReference type="InterPro" id="IPR015422">
    <property type="entry name" value="PyrdxlP-dep_Trfase_small"/>
</dbReference>
<keyword evidence="5" id="KW-1185">Reference proteome</keyword>
<dbReference type="GO" id="GO:0019346">
    <property type="term" value="P:transsulfuration"/>
    <property type="evidence" value="ECO:0007669"/>
    <property type="project" value="InterPro"/>
</dbReference>
<evidence type="ECO:0000256" key="2">
    <source>
        <dbReference type="ARBA" id="ARBA00022898"/>
    </source>
</evidence>
<sequence>MPSTIRLSIGTEHIDDIIDDLTQALEKI</sequence>
<keyword evidence="2 3" id="KW-0663">Pyridoxal phosphate</keyword>
<protein>
    <submittedName>
        <fullName evidence="4">Uncharacterized protein</fullName>
    </submittedName>
</protein>
<evidence type="ECO:0000313" key="4">
    <source>
        <dbReference type="EMBL" id="QFQ13683.1"/>
    </source>
</evidence>
<dbReference type="Proteomes" id="UP000249375">
    <property type="component" value="Chromosome"/>
</dbReference>
<dbReference type="AlphaFoldDB" id="A0A5P8E9T0"/>
<evidence type="ECO:0000313" key="5">
    <source>
        <dbReference type="Proteomes" id="UP000249375"/>
    </source>
</evidence>
<proteinExistence type="inferred from homology"/>
<name>A0A5P8E9T0_9BACT</name>
<dbReference type="InterPro" id="IPR000277">
    <property type="entry name" value="Cys/Met-Metab_PyrdxlP-dep_enz"/>
</dbReference>